<gene>
    <name evidence="1" type="ORF">N782_01745</name>
</gene>
<protein>
    <submittedName>
        <fullName evidence="1">Uncharacterized protein</fullName>
    </submittedName>
</protein>
<comment type="caution">
    <text evidence="1">The sequence shown here is derived from an EMBL/GenBank/DDBJ whole genome shotgun (WGS) entry which is preliminary data.</text>
</comment>
<dbReference type="AlphaFoldDB" id="A0A0A2T6D2"/>
<sequence>MGLKEKKKAWNEKIKEGREKDVQEMKRLWSEGKKDLKRSWKETKQELKIHLKKRMRNKAQPRKSRILGNNGLKRIEIQWIKNGKKNV</sequence>
<organism evidence="1 2">
    <name type="scientific">Pontibacillus yanchengensis Y32</name>
    <dbReference type="NCBI Taxonomy" id="1385514"/>
    <lineage>
        <taxon>Bacteria</taxon>
        <taxon>Bacillati</taxon>
        <taxon>Bacillota</taxon>
        <taxon>Bacilli</taxon>
        <taxon>Bacillales</taxon>
        <taxon>Bacillaceae</taxon>
        <taxon>Pontibacillus</taxon>
    </lineage>
</organism>
<reference evidence="1 2" key="1">
    <citation type="journal article" date="2015" name="Stand. Genomic Sci.">
        <title>High quality draft genome sequence of the moderately halophilic bacterium Pontibacillus yanchengensis Y32(T) and comparison among Pontibacillus genomes.</title>
        <authorList>
            <person name="Huang J."/>
            <person name="Qiao Z.X."/>
            <person name="Tang J.W."/>
            <person name="Wang G."/>
        </authorList>
    </citation>
    <scope>NUCLEOTIDE SEQUENCE [LARGE SCALE GENOMIC DNA]</scope>
    <source>
        <strain evidence="1 2">Y32</strain>
    </source>
</reference>
<proteinExistence type="predicted"/>
<accession>A0A0A2T6D2</accession>
<name>A0A0A2T6D2_9BACI</name>
<dbReference type="EMBL" id="AVBF01000087">
    <property type="protein sequence ID" value="KGP71059.1"/>
    <property type="molecule type" value="Genomic_DNA"/>
</dbReference>
<evidence type="ECO:0000313" key="1">
    <source>
        <dbReference type="EMBL" id="KGP71059.1"/>
    </source>
</evidence>
<dbReference type="Proteomes" id="UP000030147">
    <property type="component" value="Unassembled WGS sequence"/>
</dbReference>
<keyword evidence="2" id="KW-1185">Reference proteome</keyword>
<evidence type="ECO:0000313" key="2">
    <source>
        <dbReference type="Proteomes" id="UP000030147"/>
    </source>
</evidence>